<feature type="binding site" evidence="13">
    <location>
        <position position="43"/>
    </location>
    <ligand>
        <name>Zn(2+)</name>
        <dbReference type="ChEBI" id="CHEBI:29105"/>
    </ligand>
</feature>
<comment type="cofactor">
    <cofactor evidence="13">
        <name>Zn(2+)</name>
        <dbReference type="ChEBI" id="CHEBI:29105"/>
    </cofactor>
    <text evidence="13">Binds 1 zinc ion per subunit.</text>
</comment>
<keyword evidence="11 13" id="KW-0275">Fatty acid biosynthesis</keyword>
<comment type="catalytic activity">
    <reaction evidence="13">
        <text>N(6)-carboxybiotinyl-L-lysyl-[protein] + acetyl-CoA = N(6)-biotinyl-L-lysyl-[protein] + malonyl-CoA</text>
        <dbReference type="Rhea" id="RHEA:54728"/>
        <dbReference type="Rhea" id="RHEA-COMP:10505"/>
        <dbReference type="Rhea" id="RHEA-COMP:10506"/>
        <dbReference type="ChEBI" id="CHEBI:57288"/>
        <dbReference type="ChEBI" id="CHEBI:57384"/>
        <dbReference type="ChEBI" id="CHEBI:83144"/>
        <dbReference type="ChEBI" id="CHEBI:83145"/>
        <dbReference type="EC" id="2.1.3.15"/>
    </reaction>
</comment>
<evidence type="ECO:0000256" key="1">
    <source>
        <dbReference type="ARBA" id="ARBA00004496"/>
    </source>
</evidence>
<feature type="binding site" evidence="13">
    <location>
        <position position="65"/>
    </location>
    <ligand>
        <name>Zn(2+)</name>
        <dbReference type="ChEBI" id="CHEBI:29105"/>
    </ligand>
</feature>
<dbReference type="NCBIfam" id="TIGR00515">
    <property type="entry name" value="accD"/>
    <property type="match status" value="1"/>
</dbReference>
<dbReference type="RefSeq" id="WP_054971353.1">
    <property type="nucleotide sequence ID" value="NZ_LJCO01000100.1"/>
</dbReference>
<evidence type="ECO:0000256" key="7">
    <source>
        <dbReference type="ARBA" id="ARBA00022832"/>
    </source>
</evidence>
<dbReference type="GO" id="GO:0009317">
    <property type="term" value="C:acetyl-CoA carboxylase complex"/>
    <property type="evidence" value="ECO:0007669"/>
    <property type="project" value="InterPro"/>
</dbReference>
<keyword evidence="6 13" id="KW-0863">Zinc-finger</keyword>
<proteinExistence type="inferred from homology"/>
<accession>A0A0P9EMZ0</accession>
<keyword evidence="3 13" id="KW-0808">Transferase</keyword>
<dbReference type="InterPro" id="IPR034733">
    <property type="entry name" value="AcCoA_carboxyl_beta"/>
</dbReference>
<dbReference type="InterPro" id="IPR041010">
    <property type="entry name" value="Znf-ACC"/>
</dbReference>
<evidence type="ECO:0000259" key="15">
    <source>
        <dbReference type="PROSITE" id="PS50980"/>
    </source>
</evidence>
<evidence type="ECO:0000256" key="5">
    <source>
        <dbReference type="ARBA" id="ARBA00022741"/>
    </source>
</evidence>
<keyword evidence="5 13" id="KW-0547">Nucleotide-binding</keyword>
<dbReference type="InterPro" id="IPR029045">
    <property type="entry name" value="ClpP/crotonase-like_dom_sf"/>
</dbReference>
<keyword evidence="13" id="KW-0963">Cytoplasm</keyword>
<evidence type="ECO:0000256" key="10">
    <source>
        <dbReference type="ARBA" id="ARBA00023098"/>
    </source>
</evidence>
<dbReference type="UniPathway" id="UPA00655">
    <property type="reaction ID" value="UER00711"/>
</dbReference>
<dbReference type="GO" id="GO:0016743">
    <property type="term" value="F:carboxyl- or carbamoyltransferase activity"/>
    <property type="evidence" value="ECO:0007669"/>
    <property type="project" value="UniProtKB-UniRule"/>
</dbReference>
<dbReference type="GO" id="GO:0008270">
    <property type="term" value="F:zinc ion binding"/>
    <property type="evidence" value="ECO:0007669"/>
    <property type="project" value="UniProtKB-UniRule"/>
</dbReference>
<comment type="function">
    <text evidence="12 13">Component of the acetyl coenzyme A carboxylase (ACC) complex. Biotin carboxylase (BC) catalyzes the carboxylation of biotin on its carrier protein (BCCP) and then the CO(2) group is transferred by the transcarboxylase to acetyl-CoA to form malonyl-CoA.</text>
</comment>
<evidence type="ECO:0000256" key="9">
    <source>
        <dbReference type="ARBA" id="ARBA00022840"/>
    </source>
</evidence>
<evidence type="ECO:0000256" key="13">
    <source>
        <dbReference type="HAMAP-Rule" id="MF_01395"/>
    </source>
</evidence>
<dbReference type="HAMAP" id="MF_01395">
    <property type="entry name" value="AcetylCoA_CT_beta"/>
    <property type="match status" value="1"/>
</dbReference>
<dbReference type="SUPFAM" id="SSF52096">
    <property type="entry name" value="ClpP/crotonase"/>
    <property type="match status" value="1"/>
</dbReference>
<comment type="subcellular location">
    <subcellularLocation>
        <location evidence="1 13">Cytoplasm</location>
    </subcellularLocation>
</comment>
<dbReference type="GO" id="GO:0006633">
    <property type="term" value="P:fatty acid biosynthetic process"/>
    <property type="evidence" value="ECO:0007669"/>
    <property type="project" value="UniProtKB-KW"/>
</dbReference>
<dbReference type="PATRIC" id="fig|471514.4.peg.3859"/>
<evidence type="ECO:0000256" key="14">
    <source>
        <dbReference type="SAM" id="MobiDB-lite"/>
    </source>
</evidence>
<comment type="subunit">
    <text evidence="13">Acetyl-CoA carboxylase is a heterohexamer composed of biotin carboxyl carrier protein (AccB), biotin carboxylase (AccC) and two subunits each of ACCase subunit alpha (AccA) and ACCase subunit beta (AccD).</text>
</comment>
<dbReference type="GO" id="GO:0005524">
    <property type="term" value="F:ATP binding"/>
    <property type="evidence" value="ECO:0007669"/>
    <property type="project" value="UniProtKB-KW"/>
</dbReference>
<evidence type="ECO:0000256" key="2">
    <source>
        <dbReference type="ARBA" id="ARBA00022516"/>
    </source>
</evidence>
<evidence type="ECO:0000313" key="17">
    <source>
        <dbReference type="Proteomes" id="UP000050482"/>
    </source>
</evidence>
<dbReference type="OrthoDB" id="9772975at2"/>
<dbReference type="PANTHER" id="PTHR42995:SF5">
    <property type="entry name" value="ACETYL-COENZYME A CARBOXYLASE CARBOXYL TRANSFERASE SUBUNIT BETA, CHLOROPLASTIC"/>
    <property type="match status" value="1"/>
</dbReference>
<feature type="binding site" evidence="13">
    <location>
        <position position="46"/>
    </location>
    <ligand>
        <name>Zn(2+)</name>
        <dbReference type="ChEBI" id="CHEBI:29105"/>
    </ligand>
</feature>
<keyword evidence="7 13" id="KW-0276">Fatty acid metabolism</keyword>
<dbReference type="EMBL" id="LJCO01000100">
    <property type="protein sequence ID" value="KPV39907.1"/>
    <property type="molecule type" value="Genomic_DNA"/>
</dbReference>
<feature type="zinc finger region" description="C4-type" evidence="13">
    <location>
        <begin position="43"/>
        <end position="65"/>
    </location>
</feature>
<keyword evidence="2 13" id="KW-0444">Lipid biosynthesis</keyword>
<dbReference type="InterPro" id="IPR000438">
    <property type="entry name" value="Acetyl_CoA_COase_Trfase_b_su"/>
</dbReference>
<dbReference type="Pfam" id="PF17848">
    <property type="entry name" value="Zn_ribbon_ACC"/>
    <property type="match status" value="1"/>
</dbReference>
<dbReference type="PRINTS" id="PR01070">
    <property type="entry name" value="ACCCTRFRASEB"/>
</dbReference>
<dbReference type="STRING" id="471514.AN477_22085"/>
<comment type="pathway">
    <text evidence="13">Lipid metabolism; malonyl-CoA biosynthesis; malonyl-CoA from acetyl-CoA: step 1/1.</text>
</comment>
<comment type="caution">
    <text evidence="16">The sequence shown here is derived from an EMBL/GenBank/DDBJ whole genome shotgun (WGS) entry which is preliminary data.</text>
</comment>
<feature type="domain" description="CoA carboxyltransferase N-terminal" evidence="15">
    <location>
        <begin position="39"/>
        <end position="301"/>
    </location>
</feature>
<evidence type="ECO:0000256" key="8">
    <source>
        <dbReference type="ARBA" id="ARBA00022833"/>
    </source>
</evidence>
<sequence length="301" mass="32352">MLKDIFQKKRHYATVGQSSRPAPTGGTTTPVADQIPKGLVHKCEGCGAILMNKELSKNAYTCPHCSYHFSLDAQTRIAITVDEGSFIEYDPEISSVNPLGFPDYEIKLDKAQAQTGLAEGAVTGEGNIGGYPLVIGVMDPRFIMGSMGSAVGEKLTRAMERAADTGYPLVLFTASGGARMQEGVLSLMQMAKTSVALERLNEQGVLFVSVVTHPTTGGVSASFASLGDIILAEPGAMFGFAGRRVIEQTIRQKLPDDFQTAEFMLKHGMVDKVVHRMQLRSTLETILRVHSLGGLARGEQS</sequence>
<dbReference type="Proteomes" id="UP000050482">
    <property type="component" value="Unassembled WGS sequence"/>
</dbReference>
<keyword evidence="4 13" id="KW-0479">Metal-binding</keyword>
<dbReference type="Pfam" id="PF01039">
    <property type="entry name" value="Carboxyl_trans"/>
    <property type="match status" value="1"/>
</dbReference>
<gene>
    <name evidence="13" type="primary">accD</name>
    <name evidence="16" type="ORF">AN477_22085</name>
</gene>
<dbReference type="AlphaFoldDB" id="A0A0P9EMZ0"/>
<reference evidence="16 17" key="1">
    <citation type="submission" date="2015-09" db="EMBL/GenBank/DDBJ databases">
        <title>Draft genome sequence of Alicyclobacillus ferrooxydans DSM 22381.</title>
        <authorList>
            <person name="Hemp J."/>
        </authorList>
    </citation>
    <scope>NUCLEOTIDE SEQUENCE [LARGE SCALE GENOMIC DNA]</scope>
    <source>
        <strain evidence="16 17">TC-34</strain>
    </source>
</reference>
<evidence type="ECO:0000256" key="6">
    <source>
        <dbReference type="ARBA" id="ARBA00022771"/>
    </source>
</evidence>
<dbReference type="InterPro" id="IPR011762">
    <property type="entry name" value="COA_CT_N"/>
</dbReference>
<dbReference type="Gene3D" id="3.90.226.10">
    <property type="entry name" value="2-enoyl-CoA Hydratase, Chain A, domain 1"/>
    <property type="match status" value="1"/>
</dbReference>
<dbReference type="EC" id="2.1.3.15" evidence="13"/>
<name>A0A0P9EMZ0_9BACL</name>
<evidence type="ECO:0000256" key="12">
    <source>
        <dbReference type="ARBA" id="ARBA00025280"/>
    </source>
</evidence>
<feature type="region of interest" description="Disordered" evidence="14">
    <location>
        <begin position="12"/>
        <end position="33"/>
    </location>
</feature>
<keyword evidence="9 13" id="KW-0067">ATP-binding</keyword>
<dbReference type="PROSITE" id="PS50980">
    <property type="entry name" value="COA_CT_NTER"/>
    <property type="match status" value="1"/>
</dbReference>
<keyword evidence="8 13" id="KW-0862">Zinc</keyword>
<evidence type="ECO:0000313" key="16">
    <source>
        <dbReference type="EMBL" id="KPV39907.1"/>
    </source>
</evidence>
<evidence type="ECO:0000256" key="3">
    <source>
        <dbReference type="ARBA" id="ARBA00022679"/>
    </source>
</evidence>
<feature type="binding site" evidence="13">
    <location>
        <position position="62"/>
    </location>
    <ligand>
        <name>Zn(2+)</name>
        <dbReference type="ChEBI" id="CHEBI:29105"/>
    </ligand>
</feature>
<evidence type="ECO:0000256" key="11">
    <source>
        <dbReference type="ARBA" id="ARBA00023160"/>
    </source>
</evidence>
<comment type="similarity">
    <text evidence="13">Belongs to the AccD/PCCB family.</text>
</comment>
<keyword evidence="17" id="KW-1185">Reference proteome</keyword>
<dbReference type="GO" id="GO:0003989">
    <property type="term" value="F:acetyl-CoA carboxylase activity"/>
    <property type="evidence" value="ECO:0007669"/>
    <property type="project" value="InterPro"/>
</dbReference>
<dbReference type="PANTHER" id="PTHR42995">
    <property type="entry name" value="ACETYL-COENZYME A CARBOXYLASE CARBOXYL TRANSFERASE SUBUNIT BETA, CHLOROPLASTIC"/>
    <property type="match status" value="1"/>
</dbReference>
<evidence type="ECO:0000256" key="4">
    <source>
        <dbReference type="ARBA" id="ARBA00022723"/>
    </source>
</evidence>
<protein>
    <recommendedName>
        <fullName evidence="13">Acetyl-coenzyme A carboxylase carboxyl transferase subunit beta</fullName>
        <shortName evidence="13">ACCase subunit beta</shortName>
        <shortName evidence="13">Acetyl-CoA carboxylase carboxyltransferase subunit beta</shortName>
        <ecNumber evidence="13">2.1.3.15</ecNumber>
    </recommendedName>
</protein>
<organism evidence="16 17">
    <name type="scientific">Alicyclobacillus ferrooxydans</name>
    <dbReference type="NCBI Taxonomy" id="471514"/>
    <lineage>
        <taxon>Bacteria</taxon>
        <taxon>Bacillati</taxon>
        <taxon>Bacillota</taxon>
        <taxon>Bacilli</taxon>
        <taxon>Bacillales</taxon>
        <taxon>Alicyclobacillaceae</taxon>
        <taxon>Alicyclobacillus</taxon>
    </lineage>
</organism>
<keyword evidence="10 13" id="KW-0443">Lipid metabolism</keyword>
<dbReference type="GO" id="GO:2001295">
    <property type="term" value="P:malonyl-CoA biosynthetic process"/>
    <property type="evidence" value="ECO:0007669"/>
    <property type="project" value="UniProtKB-UniRule"/>
</dbReference>